<dbReference type="SMART" id="SM00316">
    <property type="entry name" value="S1"/>
    <property type="match status" value="1"/>
</dbReference>
<dbReference type="InterPro" id="IPR044126">
    <property type="entry name" value="S1_IF2_alpha"/>
</dbReference>
<accession>A0A0L1J3P6</accession>
<dbReference type="STRING" id="1509407.A0A0L1J3P6"/>
<dbReference type="SUPFAM" id="SSF116742">
    <property type="entry name" value="eIF2alpha middle domain-like"/>
    <property type="match status" value="1"/>
</dbReference>
<dbReference type="InterPro" id="IPR003029">
    <property type="entry name" value="S1_domain"/>
</dbReference>
<keyword evidence="8" id="KW-0648">Protein biosynthesis</keyword>
<dbReference type="FunFam" id="2.40.50.140:FF:000015">
    <property type="entry name" value="Eukaryotic translation initiation factor 2 subunit alpha"/>
    <property type="match status" value="1"/>
</dbReference>
<evidence type="ECO:0000256" key="8">
    <source>
        <dbReference type="ARBA" id="ARBA00022917"/>
    </source>
</evidence>
<dbReference type="GeneID" id="26809104"/>
<dbReference type="RefSeq" id="XP_015407297.1">
    <property type="nucleotide sequence ID" value="XM_015552556.1"/>
</dbReference>
<gene>
    <name evidence="12" type="ORF">ANOM_007300</name>
</gene>
<evidence type="ECO:0000256" key="9">
    <source>
        <dbReference type="ARBA" id="ARBA00060206"/>
    </source>
</evidence>
<dbReference type="GO" id="GO:0005850">
    <property type="term" value="C:eukaryotic translation initiation factor 2 complex"/>
    <property type="evidence" value="ECO:0007669"/>
    <property type="project" value="TreeGrafter"/>
</dbReference>
<dbReference type="Gene3D" id="3.30.70.1130">
    <property type="entry name" value="EIF_2_alpha"/>
    <property type="match status" value="1"/>
</dbReference>
<dbReference type="Gene3D" id="2.40.50.140">
    <property type="entry name" value="Nucleic acid-binding proteins"/>
    <property type="match status" value="1"/>
</dbReference>
<feature type="non-terminal residue" evidence="12">
    <location>
        <position position="1"/>
    </location>
</feature>
<dbReference type="SUPFAM" id="SSF50249">
    <property type="entry name" value="Nucleic acid-binding proteins"/>
    <property type="match status" value="1"/>
</dbReference>
<dbReference type="InterPro" id="IPR012340">
    <property type="entry name" value="NA-bd_OB-fold"/>
</dbReference>
<dbReference type="Proteomes" id="UP000037505">
    <property type="component" value="Unassembled WGS sequence"/>
</dbReference>
<evidence type="ECO:0000259" key="11">
    <source>
        <dbReference type="PROSITE" id="PS50126"/>
    </source>
</evidence>
<comment type="function">
    <text evidence="9">eIF-2 functions in the early steps of protein synthesis by forming a ternary complex with GTP and initiator tRNA. This complex binds to a 40S ribosomal subunit, followed by mRNA binding to form a 43S pre-initiation complex. Junction of the 60S ribosomal subunit to form the 80S initiation complex is preceded by hydrolysis of the GTP bound to eIF-2 and release of an eIF-2-GDP binary complex. In order for eIF-2 to recycle and catalyze another round of initiation, the GDP bound to eIF-2 must exchange with GTP by way of a reaction catalyzed by eIF2B.</text>
</comment>
<keyword evidence="7" id="KW-0694">RNA-binding</keyword>
<evidence type="ECO:0000256" key="5">
    <source>
        <dbReference type="ARBA" id="ARBA00022540"/>
    </source>
</evidence>
<dbReference type="FunFam" id="1.10.150.190:FF:000002">
    <property type="entry name" value="Translation initiation factor 2, alpha subunit"/>
    <property type="match status" value="1"/>
</dbReference>
<dbReference type="InterPro" id="IPR011488">
    <property type="entry name" value="TIF_2_asu"/>
</dbReference>
<dbReference type="GO" id="GO:0003743">
    <property type="term" value="F:translation initiation factor activity"/>
    <property type="evidence" value="ECO:0007669"/>
    <property type="project" value="UniProtKB-KW"/>
</dbReference>
<name>A0A0L1J3P6_ASPN3</name>
<sequence length="353" mass="40145">LIQPPRLLPEVCIENSFLRGFRLESLFPSKSSPFSFASQRRNPAKMSLTNSRFYEEKYPEVDSYVMVNVKQIAEMGAYVKLLEYDNIDGMILLSELSRRRIRSIQKLIRIGRNEVVIVLRVDKEKGYIDLSKRRVSPEDVIKCEERYNKSKAVHSIMRHVAEATQTPLETLYQNIGWPLNRKYGHSHDAFKISITNPDVWNDVEFPSEAVKKELTHYISKRLTPQPTKVRADIEVTCFGYEGIDAVKAALRTAEEANTPDSQVKVKLVAPPLYVLTSQCLDKAIGIKQLEEAIQRIESRIKEAGGGCSVKMAPKAVTEHDDAALQELMEKRERENMEVSGDESQSESDEGVPE</sequence>
<comment type="similarity">
    <text evidence="2">Belongs to the eIF-2-alpha family.</text>
</comment>
<comment type="subcellular location">
    <subcellularLocation>
        <location evidence="1">Cytoplasm</location>
        <location evidence="1">Cytosol</location>
    </subcellularLocation>
</comment>
<evidence type="ECO:0000256" key="6">
    <source>
        <dbReference type="ARBA" id="ARBA00022553"/>
    </source>
</evidence>
<proteinExistence type="inferred from homology"/>
<dbReference type="GO" id="GO:0043022">
    <property type="term" value="F:ribosome binding"/>
    <property type="evidence" value="ECO:0007669"/>
    <property type="project" value="TreeGrafter"/>
</dbReference>
<evidence type="ECO:0000256" key="1">
    <source>
        <dbReference type="ARBA" id="ARBA00004514"/>
    </source>
</evidence>
<dbReference type="EMBL" id="JNOM01000118">
    <property type="protein sequence ID" value="KNG86374.1"/>
    <property type="molecule type" value="Genomic_DNA"/>
</dbReference>
<dbReference type="Gene3D" id="1.10.150.190">
    <property type="entry name" value="Translation initiation factor 2, subunit 1, domain 2"/>
    <property type="match status" value="1"/>
</dbReference>
<dbReference type="FunFam" id="3.30.70.1130:FF:000001">
    <property type="entry name" value="Eukaryotic translation initiation factor 2 subunit 1"/>
    <property type="match status" value="1"/>
</dbReference>
<protein>
    <recommendedName>
        <fullName evidence="3">Eukaryotic translation initiation factor 2 subunit alpha</fullName>
    </recommendedName>
</protein>
<evidence type="ECO:0000256" key="4">
    <source>
        <dbReference type="ARBA" id="ARBA00022490"/>
    </source>
</evidence>
<reference evidence="12 13" key="1">
    <citation type="submission" date="2014-06" db="EMBL/GenBank/DDBJ databases">
        <title>The Genome of the Aflatoxigenic Filamentous Fungus Aspergillus nomius.</title>
        <authorList>
            <person name="Moore M.G."/>
            <person name="Shannon B.M."/>
            <person name="Brian M.M."/>
        </authorList>
    </citation>
    <scope>NUCLEOTIDE SEQUENCE [LARGE SCALE GENOMIC DNA]</scope>
    <source>
        <strain evidence="12 13">NRRL 13137</strain>
    </source>
</reference>
<dbReference type="GO" id="GO:0005829">
    <property type="term" value="C:cytosol"/>
    <property type="evidence" value="ECO:0007669"/>
    <property type="project" value="UniProtKB-SubCell"/>
</dbReference>
<dbReference type="InterPro" id="IPR024054">
    <property type="entry name" value="TIF2_asu_middle_sf"/>
</dbReference>
<organism evidence="12 13">
    <name type="scientific">Aspergillus nomiae NRRL (strain ATCC 15546 / NRRL 13137 / CBS 260.88 / M93)</name>
    <dbReference type="NCBI Taxonomy" id="1509407"/>
    <lineage>
        <taxon>Eukaryota</taxon>
        <taxon>Fungi</taxon>
        <taxon>Dikarya</taxon>
        <taxon>Ascomycota</taxon>
        <taxon>Pezizomycotina</taxon>
        <taxon>Eurotiomycetes</taxon>
        <taxon>Eurotiomycetidae</taxon>
        <taxon>Eurotiales</taxon>
        <taxon>Aspergillaceae</taxon>
        <taxon>Aspergillus</taxon>
        <taxon>Aspergillus subgen. Circumdati</taxon>
    </lineage>
</organism>
<feature type="compositionally biased region" description="Acidic residues" evidence="10">
    <location>
        <begin position="339"/>
        <end position="353"/>
    </location>
</feature>
<dbReference type="GO" id="GO:0003723">
    <property type="term" value="F:RNA binding"/>
    <property type="evidence" value="ECO:0007669"/>
    <property type="project" value="UniProtKB-KW"/>
</dbReference>
<dbReference type="PANTHER" id="PTHR10602">
    <property type="entry name" value="EUKARYOTIC TRANSLATION INITIATION FACTOR 2 SUBUNIT 1"/>
    <property type="match status" value="1"/>
</dbReference>
<evidence type="ECO:0000256" key="3">
    <source>
        <dbReference type="ARBA" id="ARBA00020409"/>
    </source>
</evidence>
<evidence type="ECO:0000313" key="13">
    <source>
        <dbReference type="Proteomes" id="UP000037505"/>
    </source>
</evidence>
<dbReference type="InterPro" id="IPR024055">
    <property type="entry name" value="TIF2_asu_C"/>
</dbReference>
<dbReference type="Pfam" id="PF07541">
    <property type="entry name" value="EIF_2_alpha"/>
    <property type="match status" value="1"/>
</dbReference>
<evidence type="ECO:0000256" key="10">
    <source>
        <dbReference type="SAM" id="MobiDB-lite"/>
    </source>
</evidence>
<evidence type="ECO:0000313" key="12">
    <source>
        <dbReference type="EMBL" id="KNG86374.1"/>
    </source>
</evidence>
<keyword evidence="13" id="KW-1185">Reference proteome</keyword>
<evidence type="ECO:0000256" key="2">
    <source>
        <dbReference type="ARBA" id="ARBA00007223"/>
    </source>
</evidence>
<feature type="region of interest" description="Disordered" evidence="10">
    <location>
        <begin position="331"/>
        <end position="353"/>
    </location>
</feature>
<dbReference type="CDD" id="cd04452">
    <property type="entry name" value="S1_IF2_alpha"/>
    <property type="match status" value="1"/>
</dbReference>
<dbReference type="PANTHER" id="PTHR10602:SF0">
    <property type="entry name" value="EUKARYOTIC TRANSLATION INITIATION FACTOR 2 SUBUNIT 1"/>
    <property type="match status" value="1"/>
</dbReference>
<keyword evidence="5 12" id="KW-0396">Initiation factor</keyword>
<dbReference type="GO" id="GO:0033290">
    <property type="term" value="C:eukaryotic 48S preinitiation complex"/>
    <property type="evidence" value="ECO:0007669"/>
    <property type="project" value="TreeGrafter"/>
</dbReference>
<dbReference type="AlphaFoldDB" id="A0A0L1J3P6"/>
<keyword evidence="6" id="KW-0597">Phosphoprotein</keyword>
<dbReference type="PROSITE" id="PS50126">
    <property type="entry name" value="S1"/>
    <property type="match status" value="1"/>
</dbReference>
<evidence type="ECO:0000256" key="7">
    <source>
        <dbReference type="ARBA" id="ARBA00022884"/>
    </source>
</evidence>
<dbReference type="SUPFAM" id="SSF110993">
    <property type="entry name" value="eIF-2-alpha, C-terminal domain"/>
    <property type="match status" value="1"/>
</dbReference>
<dbReference type="Pfam" id="PF00575">
    <property type="entry name" value="S1"/>
    <property type="match status" value="1"/>
</dbReference>
<comment type="caution">
    <text evidence="12">The sequence shown here is derived from an EMBL/GenBank/DDBJ whole genome shotgun (WGS) entry which is preliminary data.</text>
</comment>
<feature type="domain" description="S1 motif" evidence="11">
    <location>
        <begin position="62"/>
        <end position="133"/>
    </location>
</feature>
<dbReference type="OrthoDB" id="1685042at2759"/>
<keyword evidence="4" id="KW-0963">Cytoplasm</keyword>